<dbReference type="GO" id="GO:0016705">
    <property type="term" value="F:oxidoreductase activity, acting on paired donors, with incorporation or reduction of molecular oxygen"/>
    <property type="evidence" value="ECO:0007669"/>
    <property type="project" value="InterPro"/>
</dbReference>
<evidence type="ECO:0000256" key="7">
    <source>
        <dbReference type="ARBA" id="ARBA00023004"/>
    </source>
</evidence>
<evidence type="ECO:0000256" key="1">
    <source>
        <dbReference type="ARBA" id="ARBA00001971"/>
    </source>
</evidence>
<keyword evidence="6 10" id="KW-0560">Oxidoreductase</keyword>
<dbReference type="GO" id="GO:0005506">
    <property type="term" value="F:iron ion binding"/>
    <property type="evidence" value="ECO:0007669"/>
    <property type="project" value="InterPro"/>
</dbReference>
<gene>
    <name evidence="11" type="ORF">BJ212DRAFT_1390633</name>
</gene>
<feature type="binding site" description="axial binding residue" evidence="9">
    <location>
        <position position="179"/>
    </location>
    <ligand>
        <name>heme</name>
        <dbReference type="ChEBI" id="CHEBI:30413"/>
    </ligand>
    <ligandPart>
        <name>Fe</name>
        <dbReference type="ChEBI" id="CHEBI:18248"/>
    </ligandPart>
</feature>
<sequence>SYLFQASGIAGPSFMRTLLEQHGHQLSKIEMSFLGGTLFGATTDNISAAITAAILAAACHPEAQARVQEQLDAVIGRERAPSFEDVQHLTELHAFMHESLCWRPVVPLGFPRRTTRDIIWKGFRIPAGTTVYGCHWAISHDATAFPDPETFDPQRWVEPCGQIRPDLKSFPFGSGRRVCPGQYLASDSVLITLVYLFWAFRILEPKDAPIDRWAFEENVIAHPQPFLVVFSPRLDVGHLEEAMGQS</sequence>
<comment type="similarity">
    <text evidence="3 10">Belongs to the cytochrome P450 family.</text>
</comment>
<dbReference type="InterPro" id="IPR001128">
    <property type="entry name" value="Cyt_P450"/>
</dbReference>
<evidence type="ECO:0000256" key="4">
    <source>
        <dbReference type="ARBA" id="ARBA00022617"/>
    </source>
</evidence>
<proteinExistence type="inferred from homology"/>
<dbReference type="Pfam" id="PF00067">
    <property type="entry name" value="p450"/>
    <property type="match status" value="1"/>
</dbReference>
<evidence type="ECO:0000256" key="9">
    <source>
        <dbReference type="PIRSR" id="PIRSR602401-1"/>
    </source>
</evidence>
<accession>A0A9P7J6M3</accession>
<name>A0A9P7J6M3_9AGAM</name>
<keyword evidence="12" id="KW-1185">Reference proteome</keyword>
<evidence type="ECO:0000313" key="12">
    <source>
        <dbReference type="Proteomes" id="UP000807769"/>
    </source>
</evidence>
<evidence type="ECO:0000256" key="6">
    <source>
        <dbReference type="ARBA" id="ARBA00023002"/>
    </source>
</evidence>
<dbReference type="OrthoDB" id="2685000at2759"/>
<keyword evidence="8 10" id="KW-0503">Monooxygenase</keyword>
<comment type="cofactor">
    <cofactor evidence="1 9">
        <name>heme</name>
        <dbReference type="ChEBI" id="CHEBI:30413"/>
    </cofactor>
</comment>
<comment type="pathway">
    <text evidence="2">Secondary metabolite biosynthesis.</text>
</comment>
<organism evidence="11 12">
    <name type="scientific">Suillus subaureus</name>
    <dbReference type="NCBI Taxonomy" id="48587"/>
    <lineage>
        <taxon>Eukaryota</taxon>
        <taxon>Fungi</taxon>
        <taxon>Dikarya</taxon>
        <taxon>Basidiomycota</taxon>
        <taxon>Agaricomycotina</taxon>
        <taxon>Agaricomycetes</taxon>
        <taxon>Agaricomycetidae</taxon>
        <taxon>Boletales</taxon>
        <taxon>Suillineae</taxon>
        <taxon>Suillaceae</taxon>
        <taxon>Suillus</taxon>
    </lineage>
</organism>
<dbReference type="SUPFAM" id="SSF48264">
    <property type="entry name" value="Cytochrome P450"/>
    <property type="match status" value="1"/>
</dbReference>
<dbReference type="InterPro" id="IPR036396">
    <property type="entry name" value="Cyt_P450_sf"/>
</dbReference>
<dbReference type="PRINTS" id="PR00385">
    <property type="entry name" value="P450"/>
</dbReference>
<keyword evidence="5 9" id="KW-0479">Metal-binding</keyword>
<dbReference type="InterPro" id="IPR050364">
    <property type="entry name" value="Cytochrome_P450_fung"/>
</dbReference>
<dbReference type="GeneID" id="64631016"/>
<protein>
    <submittedName>
        <fullName evidence="11">Cytochrome P450</fullName>
    </submittedName>
</protein>
<evidence type="ECO:0000256" key="2">
    <source>
        <dbReference type="ARBA" id="ARBA00005179"/>
    </source>
</evidence>
<dbReference type="InterPro" id="IPR017972">
    <property type="entry name" value="Cyt_P450_CS"/>
</dbReference>
<dbReference type="EMBL" id="JABBWG010000050">
    <property type="protein sequence ID" value="KAG1805854.1"/>
    <property type="molecule type" value="Genomic_DNA"/>
</dbReference>
<dbReference type="PROSITE" id="PS00086">
    <property type="entry name" value="CYTOCHROME_P450"/>
    <property type="match status" value="1"/>
</dbReference>
<comment type="caution">
    <text evidence="11">The sequence shown here is derived from an EMBL/GenBank/DDBJ whole genome shotgun (WGS) entry which is preliminary data.</text>
</comment>
<dbReference type="Gene3D" id="1.10.630.10">
    <property type="entry name" value="Cytochrome P450"/>
    <property type="match status" value="1"/>
</dbReference>
<dbReference type="PRINTS" id="PR00463">
    <property type="entry name" value="EP450I"/>
</dbReference>
<keyword evidence="4 9" id="KW-0349">Heme</keyword>
<evidence type="ECO:0000256" key="8">
    <source>
        <dbReference type="ARBA" id="ARBA00023033"/>
    </source>
</evidence>
<keyword evidence="7 9" id="KW-0408">Iron</keyword>
<dbReference type="AlphaFoldDB" id="A0A9P7J6M3"/>
<dbReference type="PANTHER" id="PTHR46300:SF1">
    <property type="entry name" value="P450, PUTATIVE (EUROFUNG)-RELATED"/>
    <property type="match status" value="1"/>
</dbReference>
<feature type="non-terminal residue" evidence="11">
    <location>
        <position position="246"/>
    </location>
</feature>
<dbReference type="InterPro" id="IPR002401">
    <property type="entry name" value="Cyt_P450_E_grp-I"/>
</dbReference>
<dbReference type="GO" id="GO:0004497">
    <property type="term" value="F:monooxygenase activity"/>
    <property type="evidence" value="ECO:0007669"/>
    <property type="project" value="UniProtKB-KW"/>
</dbReference>
<evidence type="ECO:0000256" key="3">
    <source>
        <dbReference type="ARBA" id="ARBA00010617"/>
    </source>
</evidence>
<dbReference type="PANTHER" id="PTHR46300">
    <property type="entry name" value="P450, PUTATIVE (EUROFUNG)-RELATED-RELATED"/>
    <property type="match status" value="1"/>
</dbReference>
<dbReference type="RefSeq" id="XP_041187495.1">
    <property type="nucleotide sequence ID" value="XM_041337000.1"/>
</dbReference>
<evidence type="ECO:0000256" key="10">
    <source>
        <dbReference type="RuleBase" id="RU000461"/>
    </source>
</evidence>
<evidence type="ECO:0000256" key="5">
    <source>
        <dbReference type="ARBA" id="ARBA00022723"/>
    </source>
</evidence>
<evidence type="ECO:0000313" key="11">
    <source>
        <dbReference type="EMBL" id="KAG1805854.1"/>
    </source>
</evidence>
<dbReference type="Proteomes" id="UP000807769">
    <property type="component" value="Unassembled WGS sequence"/>
</dbReference>
<dbReference type="GO" id="GO:0020037">
    <property type="term" value="F:heme binding"/>
    <property type="evidence" value="ECO:0007669"/>
    <property type="project" value="InterPro"/>
</dbReference>
<reference evidence="11" key="1">
    <citation type="journal article" date="2020" name="New Phytol.">
        <title>Comparative genomics reveals dynamic genome evolution in host specialist ectomycorrhizal fungi.</title>
        <authorList>
            <person name="Lofgren L.A."/>
            <person name="Nguyen N.H."/>
            <person name="Vilgalys R."/>
            <person name="Ruytinx J."/>
            <person name="Liao H.L."/>
            <person name="Branco S."/>
            <person name="Kuo A."/>
            <person name="LaButti K."/>
            <person name="Lipzen A."/>
            <person name="Andreopoulos W."/>
            <person name="Pangilinan J."/>
            <person name="Riley R."/>
            <person name="Hundley H."/>
            <person name="Na H."/>
            <person name="Barry K."/>
            <person name="Grigoriev I.V."/>
            <person name="Stajich J.E."/>
            <person name="Kennedy P.G."/>
        </authorList>
    </citation>
    <scope>NUCLEOTIDE SEQUENCE</scope>
    <source>
        <strain evidence="11">MN1</strain>
    </source>
</reference>